<evidence type="ECO:0000256" key="1">
    <source>
        <dbReference type="SAM" id="Phobius"/>
    </source>
</evidence>
<keyword evidence="1" id="KW-1133">Transmembrane helix</keyword>
<reference evidence="2" key="3">
    <citation type="submission" date="2025-09" db="UniProtKB">
        <authorList>
            <consortium name="Ensembl"/>
        </authorList>
    </citation>
    <scope>IDENTIFICATION</scope>
</reference>
<dbReference type="EMBL" id="AHAT01025217">
    <property type="status" value="NOT_ANNOTATED_CDS"/>
    <property type="molecule type" value="Genomic_DNA"/>
</dbReference>
<dbReference type="HOGENOM" id="CLU_067357_0_0_1"/>
<dbReference type="Ensembl" id="ENSLOCT00000005030.1">
    <property type="protein sequence ID" value="ENSLOCP00000005021.1"/>
    <property type="gene ID" value="ENSLOCG00000004204.1"/>
</dbReference>
<dbReference type="OrthoDB" id="5946061at2759"/>
<dbReference type="OMA" id="FKCQPGS"/>
<dbReference type="InParanoid" id="W5M9G2"/>
<dbReference type="STRING" id="7918.ENSLOCP00000005021"/>
<sequence length="254" mass="27610">MEASSLWTALECLCRILGISTAAVLLGVGIETLLRGEFESLAVYLLVSSGGVAIFEVSYFADKLLGPCLPCPSGSRAFVLWKKAARLGGFQKFLYYTLMSVVCFLHPVLVWHAVIPGVMLLITGVANFFLSKRKKANLPQVPPSLSELYSDPSGTTVSVTAAGNTEQTYSFHRAVSSSRTTAWAHLQRLFHKQGPGAKSQAQLDHAVLDGKPGRGKGKQVHFQENAVQIIPDVSEMLDFQEMETTSDKAPIIRP</sequence>
<feature type="transmembrane region" description="Helical" evidence="1">
    <location>
        <begin position="6"/>
        <end position="29"/>
    </location>
</feature>
<dbReference type="InterPro" id="IPR032055">
    <property type="entry name" value="TMEM72"/>
</dbReference>
<dbReference type="CTD" id="643236"/>
<dbReference type="GeneTree" id="ENSGT00390000006888"/>
<name>W5M9G2_LEPOC</name>
<feature type="transmembrane region" description="Helical" evidence="1">
    <location>
        <begin position="109"/>
        <end position="130"/>
    </location>
</feature>
<dbReference type="KEGG" id="loc:102689525"/>
<dbReference type="AlphaFoldDB" id="W5M9G2"/>
<keyword evidence="1" id="KW-0472">Membrane</keyword>
<dbReference type="PANTHER" id="PTHR28474">
    <property type="entry name" value="TRANSMEMBRANE PROTEIN 72"/>
    <property type="match status" value="1"/>
</dbReference>
<keyword evidence="3" id="KW-1185">Reference proteome</keyword>
<dbReference type="Pfam" id="PF16054">
    <property type="entry name" value="TMEM72"/>
    <property type="match status" value="1"/>
</dbReference>
<proteinExistence type="predicted"/>
<dbReference type="Proteomes" id="UP000018468">
    <property type="component" value="Linkage group LG5"/>
</dbReference>
<feature type="transmembrane region" description="Helical" evidence="1">
    <location>
        <begin position="41"/>
        <end position="61"/>
    </location>
</feature>
<protein>
    <submittedName>
        <fullName evidence="2">Transmembrane protein 72</fullName>
    </submittedName>
</protein>
<organism evidence="2 3">
    <name type="scientific">Lepisosteus oculatus</name>
    <name type="common">Spotted gar</name>
    <dbReference type="NCBI Taxonomy" id="7918"/>
    <lineage>
        <taxon>Eukaryota</taxon>
        <taxon>Metazoa</taxon>
        <taxon>Chordata</taxon>
        <taxon>Craniata</taxon>
        <taxon>Vertebrata</taxon>
        <taxon>Euteleostomi</taxon>
        <taxon>Actinopterygii</taxon>
        <taxon>Neopterygii</taxon>
        <taxon>Holostei</taxon>
        <taxon>Semionotiformes</taxon>
        <taxon>Lepisosteidae</taxon>
        <taxon>Lepisosteus</taxon>
    </lineage>
</organism>
<accession>W5M9G2</accession>
<dbReference type="RefSeq" id="XP_006630381.1">
    <property type="nucleotide sequence ID" value="XM_006630318.3"/>
</dbReference>
<dbReference type="GeneID" id="102689525"/>
<dbReference type="eggNOG" id="ENOG502RXMX">
    <property type="taxonomic scope" value="Eukaryota"/>
</dbReference>
<dbReference type="PANTHER" id="PTHR28474:SF1">
    <property type="entry name" value="TRANSMEMBRANE PROTEIN 72"/>
    <property type="match status" value="1"/>
</dbReference>
<evidence type="ECO:0000313" key="3">
    <source>
        <dbReference type="Proteomes" id="UP000018468"/>
    </source>
</evidence>
<reference evidence="2" key="2">
    <citation type="submission" date="2025-08" db="UniProtKB">
        <authorList>
            <consortium name="Ensembl"/>
        </authorList>
    </citation>
    <scope>IDENTIFICATION</scope>
</reference>
<dbReference type="Bgee" id="ENSLOCG00000004204">
    <property type="expression patterns" value="Expressed in mesonephros and 6 other cell types or tissues"/>
</dbReference>
<reference evidence="3" key="1">
    <citation type="submission" date="2011-12" db="EMBL/GenBank/DDBJ databases">
        <title>The Draft Genome of Lepisosteus oculatus.</title>
        <authorList>
            <consortium name="The Broad Institute Genome Assembly &amp; Analysis Group"/>
            <consortium name="Computational R&amp;D Group"/>
            <consortium name="and Sequencing Platform"/>
            <person name="Di Palma F."/>
            <person name="Alfoldi J."/>
            <person name="Johnson J."/>
            <person name="Berlin A."/>
            <person name="Gnerre S."/>
            <person name="Jaffe D."/>
            <person name="MacCallum I."/>
            <person name="Young S."/>
            <person name="Walker B.J."/>
            <person name="Lander E.S."/>
            <person name="Lindblad-Toh K."/>
        </authorList>
    </citation>
    <scope>NUCLEOTIDE SEQUENCE [LARGE SCALE GENOMIC DNA]</scope>
</reference>
<evidence type="ECO:0000313" key="2">
    <source>
        <dbReference type="Ensembl" id="ENSLOCP00000005021.1"/>
    </source>
</evidence>
<keyword evidence="1" id="KW-0812">Transmembrane</keyword>